<dbReference type="AlphaFoldDB" id="A0A1G2G5H4"/>
<evidence type="ECO:0000313" key="2">
    <source>
        <dbReference type="EMBL" id="OGZ45515.1"/>
    </source>
</evidence>
<evidence type="ECO:0000256" key="1">
    <source>
        <dbReference type="SAM" id="SignalP"/>
    </source>
</evidence>
<organism evidence="2 3">
    <name type="scientific">Candidatus Ryanbacteria bacterium RIFCSPHIGHO2_01_FULL_48_27</name>
    <dbReference type="NCBI Taxonomy" id="1802115"/>
    <lineage>
        <taxon>Bacteria</taxon>
        <taxon>Candidatus Ryaniibacteriota</taxon>
    </lineage>
</organism>
<reference evidence="2 3" key="1">
    <citation type="journal article" date="2016" name="Nat. Commun.">
        <title>Thousands of microbial genomes shed light on interconnected biogeochemical processes in an aquifer system.</title>
        <authorList>
            <person name="Anantharaman K."/>
            <person name="Brown C.T."/>
            <person name="Hug L.A."/>
            <person name="Sharon I."/>
            <person name="Castelle C.J."/>
            <person name="Probst A.J."/>
            <person name="Thomas B.C."/>
            <person name="Singh A."/>
            <person name="Wilkins M.J."/>
            <person name="Karaoz U."/>
            <person name="Brodie E.L."/>
            <person name="Williams K.H."/>
            <person name="Hubbard S.S."/>
            <person name="Banfield J.F."/>
        </authorList>
    </citation>
    <scope>NUCLEOTIDE SEQUENCE [LARGE SCALE GENOMIC DNA]</scope>
</reference>
<keyword evidence="1" id="KW-0732">Signal</keyword>
<feature type="signal peptide" evidence="1">
    <location>
        <begin position="1"/>
        <end position="22"/>
    </location>
</feature>
<accession>A0A1G2G5H4</accession>
<sequence>MGRLYAGIFLIVVLLSPRPAQADGERPILFDYERAEAYAEVKSGNCKASKLIIDAIEESYLDTLTGKVTVRRDLYVYAYNTCNGGNVELYGQKKFHEEDFWLTSHLRSANLLVDKVKVCGLGQCIFVSLDLRLKVDIKSPLVGSTTTIDIGDVSVSNFAIQSTVPSGYLIVDGKKDETKKSGVSFVTTHHDIVYQN</sequence>
<evidence type="ECO:0000313" key="3">
    <source>
        <dbReference type="Proteomes" id="UP000177785"/>
    </source>
</evidence>
<feature type="chain" id="PRO_5009582967" evidence="1">
    <location>
        <begin position="23"/>
        <end position="196"/>
    </location>
</feature>
<gene>
    <name evidence="2" type="ORF">A2756_00660</name>
</gene>
<dbReference type="EMBL" id="MHNL01000006">
    <property type="protein sequence ID" value="OGZ45515.1"/>
    <property type="molecule type" value="Genomic_DNA"/>
</dbReference>
<protein>
    <submittedName>
        <fullName evidence="2">Uncharacterized protein</fullName>
    </submittedName>
</protein>
<dbReference type="Proteomes" id="UP000177785">
    <property type="component" value="Unassembled WGS sequence"/>
</dbReference>
<comment type="caution">
    <text evidence="2">The sequence shown here is derived from an EMBL/GenBank/DDBJ whole genome shotgun (WGS) entry which is preliminary data.</text>
</comment>
<proteinExistence type="predicted"/>
<name>A0A1G2G5H4_9BACT</name>